<dbReference type="AlphaFoldDB" id="A0A7K0E0T5"/>
<dbReference type="PANTHER" id="PTHR33169:SF14">
    <property type="entry name" value="TRANSCRIPTIONAL REGULATOR RV3488"/>
    <property type="match status" value="1"/>
</dbReference>
<evidence type="ECO:0000313" key="2">
    <source>
        <dbReference type="EMBL" id="MQY31700.1"/>
    </source>
</evidence>
<dbReference type="InterPro" id="IPR036390">
    <property type="entry name" value="WH_DNA-bd_sf"/>
</dbReference>
<proteinExistence type="predicted"/>
<sequence>MAQKRKVGNLLALAVLAALIERPMHRYEIAAVLKERGKDRDMDIKWGSLYTVVQNLEKHGFLEVVGSEREGARPERVIYRLTTAGRDEAIDWTRELISTPEPEHHRFVAGLSIVGMVPPDDLIELLGVRLTRLAEQITIARQEIAEQEGVLPRLFMIEAEFGVAMLEAEAAWVRGFRDELSSGTFPGVDFWRRMHAEGFLAEAGSGEIDFTAAANSIERGDPHPPAGH</sequence>
<dbReference type="InterPro" id="IPR005149">
    <property type="entry name" value="Tscrpt_reg_PadR_N"/>
</dbReference>
<evidence type="ECO:0000313" key="3">
    <source>
        <dbReference type="Proteomes" id="UP000431401"/>
    </source>
</evidence>
<protein>
    <recommendedName>
        <fullName evidence="1">Transcription regulator PadR N-terminal domain-containing protein</fullName>
    </recommendedName>
</protein>
<dbReference type="Pfam" id="PF03551">
    <property type="entry name" value="PadR"/>
    <property type="match status" value="1"/>
</dbReference>
<dbReference type="RefSeq" id="WP_153348915.1">
    <property type="nucleotide sequence ID" value="NZ_WEGI01000022.1"/>
</dbReference>
<keyword evidence="3" id="KW-1185">Reference proteome</keyword>
<feature type="domain" description="Transcription regulator PadR N-terminal" evidence="1">
    <location>
        <begin position="15"/>
        <end position="88"/>
    </location>
</feature>
<reference evidence="2 3" key="1">
    <citation type="submission" date="2019-10" db="EMBL/GenBank/DDBJ databases">
        <title>Nocardia macrotermitis sp. nov. and Nocardia aurantia sp. nov., isolated from the gut of fungus growing-termite Macrotermes natalensis.</title>
        <authorList>
            <person name="Benndorf R."/>
            <person name="Schwitalla J."/>
            <person name="Martin K."/>
            <person name="De Beer W."/>
            <person name="Kaster A.-K."/>
            <person name="Vollmers J."/>
            <person name="Poulsen M."/>
            <person name="Beemelmanns C."/>
        </authorList>
    </citation>
    <scope>NUCLEOTIDE SEQUENCE [LARGE SCALE GENOMIC DNA]</scope>
    <source>
        <strain evidence="2 3">RB56</strain>
    </source>
</reference>
<name>A0A7K0E0T5_9NOCA</name>
<dbReference type="InterPro" id="IPR036388">
    <property type="entry name" value="WH-like_DNA-bd_sf"/>
</dbReference>
<dbReference type="OrthoDB" id="8443918at2"/>
<dbReference type="SUPFAM" id="SSF46785">
    <property type="entry name" value="Winged helix' DNA-binding domain"/>
    <property type="match status" value="1"/>
</dbReference>
<accession>A0A7K0E0T5</accession>
<dbReference type="InterPro" id="IPR052509">
    <property type="entry name" value="Metal_resp_DNA-bind_regulator"/>
</dbReference>
<evidence type="ECO:0000259" key="1">
    <source>
        <dbReference type="Pfam" id="PF03551"/>
    </source>
</evidence>
<comment type="caution">
    <text evidence="2">The sequence shown here is derived from an EMBL/GenBank/DDBJ whole genome shotgun (WGS) entry which is preliminary data.</text>
</comment>
<dbReference type="Proteomes" id="UP000431401">
    <property type="component" value="Unassembled WGS sequence"/>
</dbReference>
<dbReference type="Gene3D" id="1.10.10.10">
    <property type="entry name" value="Winged helix-like DNA-binding domain superfamily/Winged helix DNA-binding domain"/>
    <property type="match status" value="1"/>
</dbReference>
<gene>
    <name evidence="2" type="ORF">NRB56_73100</name>
</gene>
<dbReference type="EMBL" id="WEGI01000022">
    <property type="protein sequence ID" value="MQY31700.1"/>
    <property type="molecule type" value="Genomic_DNA"/>
</dbReference>
<dbReference type="PANTHER" id="PTHR33169">
    <property type="entry name" value="PADR-FAMILY TRANSCRIPTIONAL REGULATOR"/>
    <property type="match status" value="1"/>
</dbReference>
<organism evidence="2 3">
    <name type="scientific">Nocardia aurantia</name>
    <dbReference type="NCBI Taxonomy" id="2585199"/>
    <lineage>
        <taxon>Bacteria</taxon>
        <taxon>Bacillati</taxon>
        <taxon>Actinomycetota</taxon>
        <taxon>Actinomycetes</taxon>
        <taxon>Mycobacteriales</taxon>
        <taxon>Nocardiaceae</taxon>
        <taxon>Nocardia</taxon>
    </lineage>
</organism>